<reference evidence="1 2" key="1">
    <citation type="submission" date="2016-08" db="EMBL/GenBank/DDBJ databases">
        <title>Genomes of anaerobic fungi encode conserved fungal cellulosomes for biomass hydrolysis.</title>
        <authorList>
            <consortium name="DOE Joint Genome Institute"/>
            <person name="Haitjema C.H."/>
            <person name="Gilmore S.P."/>
            <person name="Henske J.K."/>
            <person name="Solomon K.V."/>
            <person name="De Groot R."/>
            <person name="Kuo A."/>
            <person name="Mondo S.J."/>
            <person name="Salamov A.A."/>
            <person name="Labutti K."/>
            <person name="Zhao Z."/>
            <person name="Chiniquy J."/>
            <person name="Barry K."/>
            <person name="Brewer H.M."/>
            <person name="Purvine S.O."/>
            <person name="Wright A.T."/>
            <person name="Boxma B."/>
            <person name="Van Alen T."/>
            <person name="Hackstein J.H."/>
            <person name="Baker S.E."/>
            <person name="Grigoriev I.V."/>
            <person name="O'Malley M.A."/>
        </authorList>
    </citation>
    <scope>NUCLEOTIDE SEQUENCE [LARGE SCALE GENOMIC DNA]</scope>
    <source>
        <strain evidence="2">finn</strain>
    </source>
</reference>
<accession>A0A1Y1VDW0</accession>
<dbReference type="OrthoDB" id="10327499at2759"/>
<reference evidence="1 2" key="2">
    <citation type="submission" date="2016-08" db="EMBL/GenBank/DDBJ databases">
        <title>Pervasive Adenine N6-methylation of Active Genes in Fungi.</title>
        <authorList>
            <consortium name="DOE Joint Genome Institute"/>
            <person name="Mondo S.J."/>
            <person name="Dannebaum R.O."/>
            <person name="Kuo R.C."/>
            <person name="Labutti K."/>
            <person name="Haridas S."/>
            <person name="Kuo A."/>
            <person name="Salamov A."/>
            <person name="Ahrendt S.R."/>
            <person name="Lipzen A."/>
            <person name="Sullivan W."/>
            <person name="Andreopoulos W.B."/>
            <person name="Clum A."/>
            <person name="Lindquist E."/>
            <person name="Daum C."/>
            <person name="Ramamoorthy G.K."/>
            <person name="Gryganskyi A."/>
            <person name="Culley D."/>
            <person name="Magnuson J.K."/>
            <person name="James T.Y."/>
            <person name="O'Malley M.A."/>
            <person name="Stajich J.E."/>
            <person name="Spatafora J.W."/>
            <person name="Visel A."/>
            <person name="Grigoriev I.V."/>
        </authorList>
    </citation>
    <scope>NUCLEOTIDE SEQUENCE [LARGE SCALE GENOMIC DNA]</scope>
    <source>
        <strain evidence="2">finn</strain>
    </source>
</reference>
<gene>
    <name evidence="1" type="ORF">BCR36DRAFT_285363</name>
</gene>
<evidence type="ECO:0000313" key="2">
    <source>
        <dbReference type="Proteomes" id="UP000193719"/>
    </source>
</evidence>
<evidence type="ECO:0000313" key="1">
    <source>
        <dbReference type="EMBL" id="ORX52933.1"/>
    </source>
</evidence>
<dbReference type="Proteomes" id="UP000193719">
    <property type="component" value="Unassembled WGS sequence"/>
</dbReference>
<dbReference type="EMBL" id="MCFH01000014">
    <property type="protein sequence ID" value="ORX52933.1"/>
    <property type="molecule type" value="Genomic_DNA"/>
</dbReference>
<proteinExistence type="predicted"/>
<sequence>MTVETESSSQDEHKGDSSIKNRYWAKTNFGLSISYEFIKKYFLRDIVCKRSLKLYKNVEIYQNERNNCMFPILKEFLDREVYRPMNFIDNPQFAVTLSFNNNDSELVIIGPLCRSKAQAKIEASMALFKILYHFNCKLLPFVEGNNIILNKLMANNNTSAQDSNKKNESSIEFPYVFSRNGWEDIK</sequence>
<organism evidence="1 2">
    <name type="scientific">Piromyces finnis</name>
    <dbReference type="NCBI Taxonomy" id="1754191"/>
    <lineage>
        <taxon>Eukaryota</taxon>
        <taxon>Fungi</taxon>
        <taxon>Fungi incertae sedis</taxon>
        <taxon>Chytridiomycota</taxon>
        <taxon>Chytridiomycota incertae sedis</taxon>
        <taxon>Neocallimastigomycetes</taxon>
        <taxon>Neocallimastigales</taxon>
        <taxon>Neocallimastigaceae</taxon>
        <taxon>Piromyces</taxon>
    </lineage>
</organism>
<dbReference type="AlphaFoldDB" id="A0A1Y1VDW0"/>
<name>A0A1Y1VDW0_9FUNG</name>
<comment type="caution">
    <text evidence="1">The sequence shown here is derived from an EMBL/GenBank/DDBJ whole genome shotgun (WGS) entry which is preliminary data.</text>
</comment>
<protein>
    <submittedName>
        <fullName evidence="1">Uncharacterized protein</fullName>
    </submittedName>
</protein>
<keyword evidence="2" id="KW-1185">Reference proteome</keyword>